<feature type="non-terminal residue" evidence="1">
    <location>
        <position position="213"/>
    </location>
</feature>
<name>X0YSU5_9ZZZZ</name>
<organism evidence="1">
    <name type="scientific">marine sediment metagenome</name>
    <dbReference type="NCBI Taxonomy" id="412755"/>
    <lineage>
        <taxon>unclassified sequences</taxon>
        <taxon>metagenomes</taxon>
        <taxon>ecological metagenomes</taxon>
    </lineage>
</organism>
<evidence type="ECO:0000313" key="1">
    <source>
        <dbReference type="EMBL" id="GAG39746.1"/>
    </source>
</evidence>
<dbReference type="EMBL" id="BARS01043452">
    <property type="protein sequence ID" value="GAG39746.1"/>
    <property type="molecule type" value="Genomic_DNA"/>
</dbReference>
<dbReference type="AlphaFoldDB" id="X0YSU5"/>
<comment type="caution">
    <text evidence="1">The sequence shown here is derived from an EMBL/GenBank/DDBJ whole genome shotgun (WGS) entry which is preliminary data.</text>
</comment>
<accession>X0YSU5</accession>
<sequence length="213" mass="22178">MPDIWMNVDAAIEVPVNKVPVVATADGFTIDETIAFNEGGMDLNWNFTQTDGTVTQTNVVPTAAGDYDWAHVGNGMYKIEMTAIGGASANNDTEGFGWFSGKADAICPFSGPIIGFRAAALNNALVDGGDNLDVNVVEWLGQACAAVTVNGVPEVDVTYWRGGAVPAVTTAGVPEVDVTFWAGNNPTTVSGGLPDVNIETIDNIDFGATMKAS</sequence>
<gene>
    <name evidence="1" type="ORF">S01H1_65784</name>
</gene>
<protein>
    <submittedName>
        <fullName evidence="1">Uncharacterized protein</fullName>
    </submittedName>
</protein>
<reference evidence="1" key="1">
    <citation type="journal article" date="2014" name="Front. Microbiol.">
        <title>High frequency of phylogenetically diverse reductive dehalogenase-homologous genes in deep subseafloor sedimentary metagenomes.</title>
        <authorList>
            <person name="Kawai M."/>
            <person name="Futagami T."/>
            <person name="Toyoda A."/>
            <person name="Takaki Y."/>
            <person name="Nishi S."/>
            <person name="Hori S."/>
            <person name="Arai W."/>
            <person name="Tsubouchi T."/>
            <person name="Morono Y."/>
            <person name="Uchiyama I."/>
            <person name="Ito T."/>
            <person name="Fujiyama A."/>
            <person name="Inagaki F."/>
            <person name="Takami H."/>
        </authorList>
    </citation>
    <scope>NUCLEOTIDE SEQUENCE</scope>
    <source>
        <strain evidence="1">Expedition CK06-06</strain>
    </source>
</reference>
<proteinExistence type="predicted"/>